<name>A0A1M5QQN8_9BACT</name>
<evidence type="ECO:0000256" key="1">
    <source>
        <dbReference type="SAM" id="SignalP"/>
    </source>
</evidence>
<evidence type="ECO:0000313" key="3">
    <source>
        <dbReference type="Proteomes" id="UP000184212"/>
    </source>
</evidence>
<dbReference type="EMBL" id="FQWQ01000002">
    <property type="protein sequence ID" value="SHH16447.1"/>
    <property type="molecule type" value="Genomic_DNA"/>
</dbReference>
<dbReference type="RefSeq" id="WP_143164936.1">
    <property type="nucleotide sequence ID" value="NZ_FQWQ01000002.1"/>
</dbReference>
<organism evidence="2 3">
    <name type="scientific">Chryseolinea serpens</name>
    <dbReference type="NCBI Taxonomy" id="947013"/>
    <lineage>
        <taxon>Bacteria</taxon>
        <taxon>Pseudomonadati</taxon>
        <taxon>Bacteroidota</taxon>
        <taxon>Cytophagia</taxon>
        <taxon>Cytophagales</taxon>
        <taxon>Fulvivirgaceae</taxon>
        <taxon>Chryseolinea</taxon>
    </lineage>
</organism>
<accession>A0A1M5QQN8</accession>
<feature type="chain" id="PRO_5012500013" evidence="1">
    <location>
        <begin position="22"/>
        <end position="175"/>
    </location>
</feature>
<dbReference type="OrthoDB" id="9828232at2"/>
<sequence length="175" mass="19355">MKTFQIILSVAMALVALPALAQLKLSAGVGTKPMVMQSAAALVNKSYEGESSVIYEKSSSSLGRPIVDLMRRYDKTITISYQIASVNALEWINVRSRAADIIDNHFWDVLLAGLYPSLSSLANDEFVPLSTYAPLTLKLNFNYIGKTRPYYHDPEDFAQPNTGAPIHTKTMLIKK</sequence>
<keyword evidence="3" id="KW-1185">Reference proteome</keyword>
<feature type="signal peptide" evidence="1">
    <location>
        <begin position="1"/>
        <end position="21"/>
    </location>
</feature>
<reference evidence="2 3" key="1">
    <citation type="submission" date="2016-11" db="EMBL/GenBank/DDBJ databases">
        <authorList>
            <person name="Jaros S."/>
            <person name="Januszkiewicz K."/>
            <person name="Wedrychowicz H."/>
        </authorList>
    </citation>
    <scope>NUCLEOTIDE SEQUENCE [LARGE SCALE GENOMIC DNA]</scope>
    <source>
        <strain evidence="2 3">DSM 24574</strain>
    </source>
</reference>
<protein>
    <submittedName>
        <fullName evidence="2">Uncharacterized protein</fullName>
    </submittedName>
</protein>
<proteinExistence type="predicted"/>
<keyword evidence="1" id="KW-0732">Signal</keyword>
<dbReference type="AlphaFoldDB" id="A0A1M5QQN8"/>
<dbReference type="Proteomes" id="UP000184212">
    <property type="component" value="Unassembled WGS sequence"/>
</dbReference>
<evidence type="ECO:0000313" key="2">
    <source>
        <dbReference type="EMBL" id="SHH16447.1"/>
    </source>
</evidence>
<gene>
    <name evidence="2" type="ORF">SAMN04488109_2962</name>
</gene>
<dbReference type="STRING" id="947013.SAMN04488109_2962"/>